<feature type="repeat" description="TPR" evidence="1">
    <location>
        <begin position="46"/>
        <end position="79"/>
    </location>
</feature>
<evidence type="ECO:0000256" key="2">
    <source>
        <dbReference type="SAM" id="MobiDB-lite"/>
    </source>
</evidence>
<keyword evidence="4" id="KW-0808">Transferase</keyword>
<dbReference type="SUPFAM" id="SSF53756">
    <property type="entry name" value="UDP-Glycosyltransferase/glycogen phosphorylase"/>
    <property type="match status" value="1"/>
</dbReference>
<keyword evidence="1" id="KW-0802">TPR repeat</keyword>
<dbReference type="PANTHER" id="PTHR46401">
    <property type="entry name" value="GLYCOSYLTRANSFERASE WBBK-RELATED"/>
    <property type="match status" value="1"/>
</dbReference>
<evidence type="ECO:0000313" key="4">
    <source>
        <dbReference type="EMBL" id="SHJ05451.1"/>
    </source>
</evidence>
<gene>
    <name evidence="4" type="ORF">SAMN02745194_01628</name>
</gene>
<protein>
    <submittedName>
        <fullName evidence="4">Glycosyltransferase involved in cell wall bisynthesis</fullName>
    </submittedName>
</protein>
<dbReference type="GO" id="GO:0016757">
    <property type="term" value="F:glycosyltransferase activity"/>
    <property type="evidence" value="ECO:0007669"/>
    <property type="project" value="TreeGrafter"/>
</dbReference>
<dbReference type="RefSeq" id="WP_073133470.1">
    <property type="nucleotide sequence ID" value="NZ_FQZF01000008.1"/>
</dbReference>
<evidence type="ECO:0000313" key="5">
    <source>
        <dbReference type="Proteomes" id="UP000184387"/>
    </source>
</evidence>
<dbReference type="Proteomes" id="UP000184387">
    <property type="component" value="Unassembled WGS sequence"/>
</dbReference>
<feature type="repeat" description="TPR" evidence="1">
    <location>
        <begin position="80"/>
        <end position="113"/>
    </location>
</feature>
<evidence type="ECO:0000256" key="1">
    <source>
        <dbReference type="PROSITE-ProRule" id="PRU00339"/>
    </source>
</evidence>
<dbReference type="InterPro" id="IPR001296">
    <property type="entry name" value="Glyco_trans_1"/>
</dbReference>
<feature type="domain" description="Glycosyl transferase family 1" evidence="3">
    <location>
        <begin position="372"/>
        <end position="520"/>
    </location>
</feature>
<dbReference type="InterPro" id="IPR011990">
    <property type="entry name" value="TPR-like_helical_dom_sf"/>
</dbReference>
<proteinExistence type="predicted"/>
<dbReference type="AlphaFoldDB" id="A0A1M6G663"/>
<dbReference type="OrthoDB" id="9790710at2"/>
<accession>A0A1M6G663</accession>
<dbReference type="Pfam" id="PF13181">
    <property type="entry name" value="TPR_8"/>
    <property type="match status" value="1"/>
</dbReference>
<dbReference type="InterPro" id="IPR019734">
    <property type="entry name" value="TPR_rpt"/>
</dbReference>
<name>A0A1M6G663_9PROT</name>
<dbReference type="EMBL" id="FQZF01000008">
    <property type="protein sequence ID" value="SHJ05451.1"/>
    <property type="molecule type" value="Genomic_DNA"/>
</dbReference>
<dbReference type="PROSITE" id="PS50005">
    <property type="entry name" value="TPR"/>
    <property type="match status" value="2"/>
</dbReference>
<dbReference type="SMART" id="SM00028">
    <property type="entry name" value="TPR"/>
    <property type="match status" value="3"/>
</dbReference>
<dbReference type="Gene3D" id="3.40.50.2000">
    <property type="entry name" value="Glycogen Phosphorylase B"/>
    <property type="match status" value="1"/>
</dbReference>
<dbReference type="SUPFAM" id="SSF48452">
    <property type="entry name" value="TPR-like"/>
    <property type="match status" value="1"/>
</dbReference>
<dbReference type="PANTHER" id="PTHR46401:SF8">
    <property type="entry name" value="BLL6006 PROTEIN"/>
    <property type="match status" value="1"/>
</dbReference>
<dbReference type="Pfam" id="PF00534">
    <property type="entry name" value="Glycos_transf_1"/>
    <property type="match status" value="1"/>
</dbReference>
<sequence length="732" mass="78190">MAVAEDGAGEKPGVLLARGDAARDAGRWAEAAAAYGAYLRQRPDDRGILVQRGHCLKEDGDPAAALELYRRAEAMQPDDADIHMQIGHALKLLGRRGDAAEAYGRALAINPLDVNAWSEWRSALAHLPAPPAAGPVLDLSDLVNWFAHRRAPSGIQRVQAEVAAAAGEVTLCAMHPEEGQWRVLPMALFRRLHHLSRSGADPEDPAWKATLAVLLSWRREGPVLQPGPGMVLVTLGSAWWLPRYAAALRAARLAGARHVPVLHDCGPLVLPGIAEPALRTEFARWFSGLPVLSDGVIAVSQATAAEYRRLMGRHLPDWPAPPVIVVTPDGRDPELDEEEAEAAPETGGGFLGGLSRRRPAGGRGGRVHPDLPDEPYVLLVSSLEPRKNHLVALEAWRMLLERRGPGGTPRLVFAGRRAPGDAPVMAALTADRALAERVTLLHDLDDAALARLYRGCLFTLYPSRHEGWGLPVSESLLHRRVPVVSEIPALMESGRNGALFFAPNSADDLAMAVQGLLTHPARLAAAVARIPRHGGLRPWAEVAEDLLAAARRLAAQERDPPPPLPLCHPIHLGHGGAQGPHSGLARAEFVLAGDGWHPAQDWGAWTRPGTAELRFSAPWDGPARVALSLRPPPGAQGFVRVSLGRKGAGAATLEDRAEAIGEVSLEIEAGDPVLHLTIDSHPGTRLPEAAAGRGEEPSVGMGVISVALMHGRSPGDRVSYLEKRLLVPAVVS</sequence>
<reference evidence="4 5" key="1">
    <citation type="submission" date="2016-11" db="EMBL/GenBank/DDBJ databases">
        <authorList>
            <person name="Jaros S."/>
            <person name="Januszkiewicz K."/>
            <person name="Wedrychowicz H."/>
        </authorList>
    </citation>
    <scope>NUCLEOTIDE SEQUENCE [LARGE SCALE GENOMIC DNA]</scope>
    <source>
        <strain evidence="4 5">DSM 14916</strain>
    </source>
</reference>
<dbReference type="Gene3D" id="1.25.40.10">
    <property type="entry name" value="Tetratricopeptide repeat domain"/>
    <property type="match status" value="2"/>
</dbReference>
<dbReference type="STRING" id="198092.SAMN02745194_01628"/>
<keyword evidence="5" id="KW-1185">Reference proteome</keyword>
<evidence type="ECO:0000259" key="3">
    <source>
        <dbReference type="Pfam" id="PF00534"/>
    </source>
</evidence>
<feature type="region of interest" description="Disordered" evidence="2">
    <location>
        <begin position="330"/>
        <end position="367"/>
    </location>
</feature>
<organism evidence="4 5">
    <name type="scientific">Muricoccus roseus</name>
    <dbReference type="NCBI Taxonomy" id="198092"/>
    <lineage>
        <taxon>Bacteria</taxon>
        <taxon>Pseudomonadati</taxon>
        <taxon>Pseudomonadota</taxon>
        <taxon>Alphaproteobacteria</taxon>
        <taxon>Acetobacterales</taxon>
        <taxon>Roseomonadaceae</taxon>
        <taxon>Muricoccus</taxon>
    </lineage>
</organism>